<keyword evidence="3" id="KW-1185">Reference proteome</keyword>
<comment type="caution">
    <text evidence="2">The sequence shown here is derived from an EMBL/GenBank/DDBJ whole genome shotgun (WGS) entry which is preliminary data.</text>
</comment>
<dbReference type="Proteomes" id="UP001317259">
    <property type="component" value="Unassembled WGS sequence"/>
</dbReference>
<protein>
    <submittedName>
        <fullName evidence="2">Transposase</fullName>
    </submittedName>
</protein>
<accession>A0ABT0FJA0</accession>
<proteinExistence type="predicted"/>
<organism evidence="2 3">
    <name type="scientific">Actinomadura luzonensis</name>
    <dbReference type="NCBI Taxonomy" id="2805427"/>
    <lineage>
        <taxon>Bacteria</taxon>
        <taxon>Bacillati</taxon>
        <taxon>Actinomycetota</taxon>
        <taxon>Actinomycetes</taxon>
        <taxon>Streptosporangiales</taxon>
        <taxon>Thermomonosporaceae</taxon>
        <taxon>Actinomadura</taxon>
    </lineage>
</organism>
<feature type="domain" description="Transposase InsH N-terminal" evidence="1">
    <location>
        <begin position="3"/>
        <end position="45"/>
    </location>
</feature>
<dbReference type="Pfam" id="PF05598">
    <property type="entry name" value="DUF772"/>
    <property type="match status" value="1"/>
</dbReference>
<reference evidence="2 3" key="1">
    <citation type="submission" date="2022-04" db="EMBL/GenBank/DDBJ databases">
        <title>Genome draft of Actinomadura sp. ATCC 31491.</title>
        <authorList>
            <person name="Shi X."/>
            <person name="Du Y."/>
        </authorList>
    </citation>
    <scope>NUCLEOTIDE SEQUENCE [LARGE SCALE GENOMIC DNA]</scope>
    <source>
        <strain evidence="2 3">ATCC 31491</strain>
    </source>
</reference>
<evidence type="ECO:0000259" key="1">
    <source>
        <dbReference type="Pfam" id="PF05598"/>
    </source>
</evidence>
<dbReference type="InterPro" id="IPR008490">
    <property type="entry name" value="Transposase_InsH_N"/>
</dbReference>
<sequence>MPQRVGNLTDRQAAEAVATDLTWKYAHGLSLDDPGFDASVLSEFRFRVIAYELEEKPLDLLLSALQERGLLAAGGKQRTDSTHVISAVRDVNRVEPAGECVRAALEALAIAAAPAENSIHTGQAACKYSWRTPPSRSRQRMFRSMIRPGR</sequence>
<evidence type="ECO:0000313" key="3">
    <source>
        <dbReference type="Proteomes" id="UP001317259"/>
    </source>
</evidence>
<gene>
    <name evidence="2" type="ORF">MF672_000985</name>
</gene>
<dbReference type="EMBL" id="JAKRKC020000001">
    <property type="protein sequence ID" value="MCK2212380.1"/>
    <property type="molecule type" value="Genomic_DNA"/>
</dbReference>
<name>A0ABT0FJA0_9ACTN</name>
<evidence type="ECO:0000313" key="2">
    <source>
        <dbReference type="EMBL" id="MCK2212380.1"/>
    </source>
</evidence>